<sequence>MQQFLMRSAFLLLRQKIVALLWPPPPLTNSLPQLLAVKHNEVPLGLRWSAIAFALLRALRYHSYTHPVSRPCPKTQSD</sequence>
<keyword evidence="1" id="KW-0732">Signal</keyword>
<dbReference type="Proteomes" id="UP000499080">
    <property type="component" value="Unassembled WGS sequence"/>
</dbReference>
<dbReference type="AlphaFoldDB" id="A0A4Y2KCI5"/>
<feature type="chain" id="PRO_5021502570" description="Secreted protein" evidence="1">
    <location>
        <begin position="20"/>
        <end position="78"/>
    </location>
</feature>
<evidence type="ECO:0008006" key="4">
    <source>
        <dbReference type="Google" id="ProtNLM"/>
    </source>
</evidence>
<name>A0A4Y2KCI5_ARAVE</name>
<comment type="caution">
    <text evidence="2">The sequence shown here is derived from an EMBL/GenBank/DDBJ whole genome shotgun (WGS) entry which is preliminary data.</text>
</comment>
<accession>A0A4Y2KCI5</accession>
<organism evidence="2 3">
    <name type="scientific">Araneus ventricosus</name>
    <name type="common">Orbweaver spider</name>
    <name type="synonym">Epeira ventricosa</name>
    <dbReference type="NCBI Taxonomy" id="182803"/>
    <lineage>
        <taxon>Eukaryota</taxon>
        <taxon>Metazoa</taxon>
        <taxon>Ecdysozoa</taxon>
        <taxon>Arthropoda</taxon>
        <taxon>Chelicerata</taxon>
        <taxon>Arachnida</taxon>
        <taxon>Araneae</taxon>
        <taxon>Araneomorphae</taxon>
        <taxon>Entelegynae</taxon>
        <taxon>Araneoidea</taxon>
        <taxon>Araneidae</taxon>
        <taxon>Araneus</taxon>
    </lineage>
</organism>
<gene>
    <name evidence="2" type="ORF">AVEN_14183_1</name>
</gene>
<proteinExistence type="predicted"/>
<protein>
    <recommendedName>
        <fullName evidence="4">Secreted protein</fullName>
    </recommendedName>
</protein>
<evidence type="ECO:0000313" key="3">
    <source>
        <dbReference type="Proteomes" id="UP000499080"/>
    </source>
</evidence>
<reference evidence="2 3" key="1">
    <citation type="journal article" date="2019" name="Sci. Rep.">
        <title>Orb-weaving spider Araneus ventricosus genome elucidates the spidroin gene catalogue.</title>
        <authorList>
            <person name="Kono N."/>
            <person name="Nakamura H."/>
            <person name="Ohtoshi R."/>
            <person name="Moran D.A.P."/>
            <person name="Shinohara A."/>
            <person name="Yoshida Y."/>
            <person name="Fujiwara M."/>
            <person name="Mori M."/>
            <person name="Tomita M."/>
            <person name="Arakawa K."/>
        </authorList>
    </citation>
    <scope>NUCLEOTIDE SEQUENCE [LARGE SCALE GENOMIC DNA]</scope>
</reference>
<evidence type="ECO:0000256" key="1">
    <source>
        <dbReference type="SAM" id="SignalP"/>
    </source>
</evidence>
<keyword evidence="3" id="KW-1185">Reference proteome</keyword>
<feature type="signal peptide" evidence="1">
    <location>
        <begin position="1"/>
        <end position="19"/>
    </location>
</feature>
<evidence type="ECO:0000313" key="2">
    <source>
        <dbReference type="EMBL" id="GBM99987.1"/>
    </source>
</evidence>
<dbReference type="EMBL" id="BGPR01004470">
    <property type="protein sequence ID" value="GBM99987.1"/>
    <property type="molecule type" value="Genomic_DNA"/>
</dbReference>